<dbReference type="Proteomes" id="UP000269573">
    <property type="component" value="Unassembled WGS sequence"/>
</dbReference>
<accession>A0A3M8DJN8</accession>
<keyword evidence="2" id="KW-1185">Reference proteome</keyword>
<gene>
    <name evidence="1" type="ORF">EDM59_03655</name>
</gene>
<dbReference type="EMBL" id="RHHU01000003">
    <property type="protein sequence ID" value="RNB88238.1"/>
    <property type="molecule type" value="Genomic_DNA"/>
</dbReference>
<dbReference type="AlphaFoldDB" id="A0A3M8DJN8"/>
<sequence>MSLLYHFSEDPNIQAFVPRLHPSHPSLPPAVWAIDEAHGPMYYFPRDCPRIAFRLKEDTSDEDKAYFLDQTQAEMVIAVESGWYAAIRNTVLYRYTFAAESFSCWDKGAGYYRTHPGVSAVYPLKIEPMGDLFSRLCEANVELRLTPSLTPLREFLLPRTLQFSMIRMRNARP</sequence>
<dbReference type="InterPro" id="IPR049253">
    <property type="entry name" value="DUF6886"/>
</dbReference>
<dbReference type="RefSeq" id="WP_122922361.1">
    <property type="nucleotide sequence ID" value="NZ_RHHU01000003.1"/>
</dbReference>
<reference evidence="1 2" key="1">
    <citation type="submission" date="2018-10" db="EMBL/GenBank/DDBJ databases">
        <title>Phylogenomics of Brevibacillus.</title>
        <authorList>
            <person name="Dunlap C."/>
        </authorList>
    </citation>
    <scope>NUCLEOTIDE SEQUENCE [LARGE SCALE GENOMIC DNA]</scope>
    <source>
        <strain evidence="1 2">JCM 15774</strain>
    </source>
</reference>
<proteinExistence type="predicted"/>
<dbReference type="Pfam" id="PF21820">
    <property type="entry name" value="DUF6886"/>
    <property type="match status" value="1"/>
</dbReference>
<name>A0A3M8DJN8_9BACL</name>
<evidence type="ECO:0000313" key="2">
    <source>
        <dbReference type="Proteomes" id="UP000269573"/>
    </source>
</evidence>
<protein>
    <submittedName>
        <fullName evidence="1">Uncharacterized protein</fullName>
    </submittedName>
</protein>
<evidence type="ECO:0000313" key="1">
    <source>
        <dbReference type="EMBL" id="RNB88238.1"/>
    </source>
</evidence>
<comment type="caution">
    <text evidence="1">The sequence shown here is derived from an EMBL/GenBank/DDBJ whole genome shotgun (WGS) entry which is preliminary data.</text>
</comment>
<organism evidence="1 2">
    <name type="scientific">Brevibacillus nitrificans</name>
    <dbReference type="NCBI Taxonomy" id="651560"/>
    <lineage>
        <taxon>Bacteria</taxon>
        <taxon>Bacillati</taxon>
        <taxon>Bacillota</taxon>
        <taxon>Bacilli</taxon>
        <taxon>Bacillales</taxon>
        <taxon>Paenibacillaceae</taxon>
        <taxon>Brevibacillus</taxon>
    </lineage>
</organism>